<name>G4QNZ4_GLANF</name>
<dbReference type="HOGENOM" id="CLU_144767_0_0_6"/>
<organism evidence="1 2">
    <name type="scientific">Glaciecola nitratireducens (strain JCM 12485 / KCTC 12276 / FR1064)</name>
    <dbReference type="NCBI Taxonomy" id="1085623"/>
    <lineage>
        <taxon>Bacteria</taxon>
        <taxon>Pseudomonadati</taxon>
        <taxon>Pseudomonadota</taxon>
        <taxon>Gammaproteobacteria</taxon>
        <taxon>Alteromonadales</taxon>
        <taxon>Alteromonadaceae</taxon>
        <taxon>Brumicola</taxon>
    </lineage>
</organism>
<dbReference type="STRING" id="1085623.GNIT_3608"/>
<dbReference type="Proteomes" id="UP000009282">
    <property type="component" value="Chromosome"/>
</dbReference>
<evidence type="ECO:0008006" key="3">
    <source>
        <dbReference type="Google" id="ProtNLM"/>
    </source>
</evidence>
<dbReference type="Pfam" id="PF12487">
    <property type="entry name" value="DUF3703"/>
    <property type="match status" value="1"/>
</dbReference>
<reference evidence="1 2" key="1">
    <citation type="journal article" date="2011" name="J. Bacteriol.">
        <title>Complete genome sequence of seawater bacterium Glaciecola nitratireducens FR1064T.</title>
        <authorList>
            <person name="Bian F."/>
            <person name="Qin Q.L."/>
            <person name="Xie B.B."/>
            <person name="Shu Y.L."/>
            <person name="Zhang X.Y."/>
            <person name="Yu Y."/>
            <person name="Chen B."/>
            <person name="Chen X.L."/>
            <person name="Zhou B.C."/>
            <person name="Zhang Y.Z."/>
        </authorList>
    </citation>
    <scope>NUCLEOTIDE SEQUENCE [LARGE SCALE GENOMIC DNA]</scope>
    <source>
        <strain evidence="2">JCM 12485 / KCTC 12276 / FR1064</strain>
    </source>
</reference>
<keyword evidence="2" id="KW-1185">Reference proteome</keyword>
<dbReference type="EMBL" id="CP003060">
    <property type="protein sequence ID" value="AEP31702.1"/>
    <property type="molecule type" value="Genomic_DNA"/>
</dbReference>
<protein>
    <recommendedName>
        <fullName evidence="3">DUF3703 domain-containing protein</fullName>
    </recommendedName>
</protein>
<dbReference type="AlphaFoldDB" id="G4QNZ4"/>
<dbReference type="eggNOG" id="COG0671">
    <property type="taxonomic scope" value="Bacteria"/>
</dbReference>
<evidence type="ECO:0000313" key="1">
    <source>
        <dbReference type="EMBL" id="AEP31702.1"/>
    </source>
</evidence>
<sequence>MKNKKLTRHFIKQKMNQYELALAQGEHKKAFSMLEDAHVIGQRSTYFHCLVHYKMLRHGLRYRDFREVFGQVVRLVGAFTKTAIGLVPIGNTGGANVSPFKRLPVSKANQEVLDEIEGVG</sequence>
<evidence type="ECO:0000313" key="2">
    <source>
        <dbReference type="Proteomes" id="UP000009282"/>
    </source>
</evidence>
<proteinExistence type="predicted"/>
<gene>
    <name evidence="1" type="ordered locus">GNIT_3608</name>
</gene>
<accession>G4QNZ4</accession>
<dbReference type="InterPro" id="IPR022172">
    <property type="entry name" value="DUF3703"/>
</dbReference>
<dbReference type="KEGG" id="gni:GNIT_3608"/>